<gene>
    <name evidence="4" type="ORF">ACFFH7_13985</name>
</gene>
<dbReference type="InterPro" id="IPR041522">
    <property type="entry name" value="CdaR_GGDEF"/>
</dbReference>
<comment type="similarity">
    <text evidence="1">Belongs to the CdaR family.</text>
</comment>
<dbReference type="EMBL" id="JBHLUD010000004">
    <property type="protein sequence ID" value="MFC0542601.1"/>
    <property type="molecule type" value="Genomic_DNA"/>
</dbReference>
<organism evidence="4 5">
    <name type="scientific">Kutzneria chonburiensis</name>
    <dbReference type="NCBI Taxonomy" id="1483604"/>
    <lineage>
        <taxon>Bacteria</taxon>
        <taxon>Bacillati</taxon>
        <taxon>Actinomycetota</taxon>
        <taxon>Actinomycetes</taxon>
        <taxon>Pseudonocardiales</taxon>
        <taxon>Pseudonocardiaceae</taxon>
        <taxon>Kutzneria</taxon>
    </lineage>
</organism>
<evidence type="ECO:0000256" key="1">
    <source>
        <dbReference type="ARBA" id="ARBA00006754"/>
    </source>
</evidence>
<comment type="caution">
    <text evidence="4">The sequence shown here is derived from an EMBL/GenBank/DDBJ whole genome shotgun (WGS) entry which is preliminary data.</text>
</comment>
<evidence type="ECO:0000259" key="3">
    <source>
        <dbReference type="Pfam" id="PF17853"/>
    </source>
</evidence>
<dbReference type="Gene3D" id="1.10.10.2840">
    <property type="entry name" value="PucR C-terminal helix-turn-helix domain"/>
    <property type="match status" value="1"/>
</dbReference>
<reference evidence="4 5" key="1">
    <citation type="submission" date="2024-09" db="EMBL/GenBank/DDBJ databases">
        <authorList>
            <person name="Sun Q."/>
            <person name="Mori K."/>
        </authorList>
    </citation>
    <scope>NUCLEOTIDE SEQUENCE [LARGE SCALE GENOMIC DNA]</scope>
    <source>
        <strain evidence="4 5">TBRC 1432</strain>
    </source>
</reference>
<feature type="domain" description="PucR C-terminal helix-turn-helix" evidence="2">
    <location>
        <begin position="502"/>
        <end position="560"/>
    </location>
</feature>
<keyword evidence="5" id="KW-1185">Reference proteome</keyword>
<dbReference type="InterPro" id="IPR025736">
    <property type="entry name" value="PucR_C-HTH_dom"/>
</dbReference>
<dbReference type="Pfam" id="PF13556">
    <property type="entry name" value="HTH_30"/>
    <property type="match status" value="1"/>
</dbReference>
<name>A0ABV6MQM1_9PSEU</name>
<dbReference type="Pfam" id="PF17853">
    <property type="entry name" value="GGDEF_2"/>
    <property type="match status" value="1"/>
</dbReference>
<accession>A0ABV6MQM1</accession>
<dbReference type="Gene3D" id="3.30.450.40">
    <property type="match status" value="1"/>
</dbReference>
<dbReference type="InterPro" id="IPR051448">
    <property type="entry name" value="CdaR-like_regulators"/>
</dbReference>
<evidence type="ECO:0000313" key="4">
    <source>
        <dbReference type="EMBL" id="MFC0542601.1"/>
    </source>
</evidence>
<proteinExistence type="inferred from homology"/>
<evidence type="ECO:0000259" key="2">
    <source>
        <dbReference type="Pfam" id="PF13556"/>
    </source>
</evidence>
<dbReference type="Proteomes" id="UP001589810">
    <property type="component" value="Unassembled WGS sequence"/>
</dbReference>
<sequence length="568" mass="61642">MPAGRVLGEGHAWRIAISVHGQDGPDGWWQQQLAGRRGLLAISTMMFDGRDADDIVALAVSAVPSLGGGEVVAVYVVADGRLEPAARGPAADSELDRHVRELGEGGGEIVLGDGMWRWAYPLTGLGGDTGRLVVKAPHGPSPDELFLLRALGQQLAAALANASMHSRERAYIDDLRDLNTDLSAAVARLEERTAVHEELNRVSAAGAGDAGIADALHRLTALPVAIEDQFGNLRVWSGPGRLDPYPKPGAAERTELLRQAATTPHPVRIRDRVVSVVRPRHEVLGVLALIDPAGTVGRHELFALEYGTTVLSLELAHERNLAEVELRVHRELVDDLITGVDDESAYTRADAVGHDLRGPHHVVVLRWPGQATTDAAGRMVSALGLRGLCSRRSEAAVLVVSGRPDGDAMHRVMVELLGSPDGAIGIGGPCAGPGDFPRSYREAIRALDIRQHSRAPHGVTAYHELGVYRLLDTGRNRVEIVAFVEEWLGPLLAYDRSKRADLVRTLFHYLECGGSYDETAAALTIHRSTLRYRLGRIRKITELDLNDVDSRLNLHMAARAWQVMREME</sequence>
<dbReference type="PANTHER" id="PTHR33744">
    <property type="entry name" value="CARBOHYDRATE DIACID REGULATOR"/>
    <property type="match status" value="1"/>
</dbReference>
<dbReference type="InterPro" id="IPR042070">
    <property type="entry name" value="PucR_C-HTH_sf"/>
</dbReference>
<dbReference type="InterPro" id="IPR029016">
    <property type="entry name" value="GAF-like_dom_sf"/>
</dbReference>
<protein>
    <submittedName>
        <fullName evidence="4">PucR family transcriptional regulator</fullName>
    </submittedName>
</protein>
<feature type="domain" description="CdaR GGDEF-like" evidence="3">
    <location>
        <begin position="341"/>
        <end position="449"/>
    </location>
</feature>
<dbReference type="RefSeq" id="WP_379794006.1">
    <property type="nucleotide sequence ID" value="NZ_JBHLUD010000004.1"/>
</dbReference>
<dbReference type="PANTHER" id="PTHR33744:SF7">
    <property type="entry name" value="PUCR FAMILY TRANSCRIPTIONAL REGULATOR"/>
    <property type="match status" value="1"/>
</dbReference>
<evidence type="ECO:0000313" key="5">
    <source>
        <dbReference type="Proteomes" id="UP001589810"/>
    </source>
</evidence>